<organism evidence="1 2">
    <name type="scientific">Nitrosomonas aestuarii</name>
    <dbReference type="NCBI Taxonomy" id="52441"/>
    <lineage>
        <taxon>Bacteria</taxon>
        <taxon>Pseudomonadati</taxon>
        <taxon>Pseudomonadota</taxon>
        <taxon>Betaproteobacteria</taxon>
        <taxon>Nitrosomonadales</taxon>
        <taxon>Nitrosomonadaceae</taxon>
        <taxon>Nitrosomonas</taxon>
    </lineage>
</organism>
<dbReference type="Proteomes" id="UP000199533">
    <property type="component" value="Unassembled WGS sequence"/>
</dbReference>
<name>A0A1I4EJZ1_9PROT</name>
<keyword evidence="2" id="KW-1185">Reference proteome</keyword>
<proteinExistence type="predicted"/>
<evidence type="ECO:0008006" key="3">
    <source>
        <dbReference type="Google" id="ProtNLM"/>
    </source>
</evidence>
<dbReference type="SUPFAM" id="SSF56935">
    <property type="entry name" value="Porins"/>
    <property type="match status" value="1"/>
</dbReference>
<protein>
    <recommendedName>
        <fullName evidence="3">Beta-barrel porin-2, OmpL-like. bbp2</fullName>
    </recommendedName>
</protein>
<gene>
    <name evidence="1" type="ORF">SAMN05216302_102832</name>
</gene>
<dbReference type="EMBL" id="FOSP01000028">
    <property type="protein sequence ID" value="SFL04887.1"/>
    <property type="molecule type" value="Genomic_DNA"/>
</dbReference>
<dbReference type="STRING" id="52441.SAMN05216302_102832"/>
<dbReference type="OrthoDB" id="197869at2"/>
<evidence type="ECO:0000313" key="2">
    <source>
        <dbReference type="Proteomes" id="UP000199533"/>
    </source>
</evidence>
<dbReference type="AlphaFoldDB" id="A0A1I4EJZ1"/>
<evidence type="ECO:0000313" key="1">
    <source>
        <dbReference type="EMBL" id="SFL04887.1"/>
    </source>
</evidence>
<reference evidence="2" key="1">
    <citation type="submission" date="2016-10" db="EMBL/GenBank/DDBJ databases">
        <authorList>
            <person name="Varghese N."/>
            <person name="Submissions S."/>
        </authorList>
    </citation>
    <scope>NUCLEOTIDE SEQUENCE [LARGE SCALE GENOMIC DNA]</scope>
    <source>
        <strain evidence="2">Nm69</strain>
    </source>
</reference>
<dbReference type="RefSeq" id="WP_090701695.1">
    <property type="nucleotide sequence ID" value="NZ_FOSP01000028.1"/>
</dbReference>
<sequence length="408" mass="45440">MQKITILNCLSTFIIASLCLLFGRDAYSLDLGVGDWRAHGFASQGYTYTTGNNFFGNSQKDGSFDFREIGINVMGHVYPNLLIAAQGLYRNAGGSDTDNFRLDFANLDYQLPLNNKSTVGIRLGRIKNPFGLYNDTRDVIWTRPGVTLPQSVYFDALALRQAMISSDGGLIYGHHAIGEHAFNAEFVTANPLDNTGGASEFLTGHANAPGKMTGRPLFVGRAGYQWKEGRFRLLFSIVDLDRDFKSSSPAVSSGSIKTLYPLASAQLNLEKWSFTAEYGQVILERSESLTPDGAAFKNTSESFYVQSEYRFAPAWTALLRFDAFFANIHDRSGKKSAQLTGLPKHNFFAKDITFGLRWEFARNFLVAADYHRIHGTGWLSPTDNPQLFQGSEGDANWDLITVMFSYRF</sequence>
<accession>A0A1I4EJZ1</accession>